<reference evidence="2" key="4">
    <citation type="submission" date="2024-05" db="EMBL/GenBank/DDBJ databases">
        <authorList>
            <person name="Sun Q."/>
            <person name="Zhou Y."/>
        </authorList>
    </citation>
    <scope>NUCLEOTIDE SEQUENCE</scope>
    <source>
        <strain evidence="2">CGMCC 1.15287</strain>
    </source>
</reference>
<dbReference type="InterPro" id="IPR050834">
    <property type="entry name" value="Glycosyltransf_2"/>
</dbReference>
<evidence type="ECO:0000313" key="3">
    <source>
        <dbReference type="EMBL" id="MBB4107794.1"/>
    </source>
</evidence>
<gene>
    <name evidence="2" type="ORF">GCM10007422_08620</name>
    <name evidence="3" type="ORF">GGQ60_001775</name>
</gene>
<evidence type="ECO:0000313" key="2">
    <source>
        <dbReference type="EMBL" id="GGG97019.1"/>
    </source>
</evidence>
<reference evidence="5" key="2">
    <citation type="journal article" date="2019" name="Int. J. Syst. Evol. Microbiol.">
        <title>The Global Catalogue of Microorganisms (GCM) 10K type strain sequencing project: providing services to taxonomists for standard genome sequencing and annotation.</title>
        <authorList>
            <consortium name="The Broad Institute Genomics Platform"/>
            <consortium name="The Broad Institute Genome Sequencing Center for Infectious Disease"/>
            <person name="Wu L."/>
            <person name="Ma J."/>
        </authorList>
    </citation>
    <scope>NUCLEOTIDE SEQUENCE [LARGE SCALE GENOMIC DNA]</scope>
    <source>
        <strain evidence="5">CGMCC 1.15287</strain>
    </source>
</reference>
<protein>
    <submittedName>
        <fullName evidence="3">Glycosyltransferase involved in cell wall biosynthesis</fullName>
    </submittedName>
</protein>
<name>A0A7W6P4N9_9SPHI</name>
<keyword evidence="5" id="KW-1185">Reference proteome</keyword>
<evidence type="ECO:0000259" key="1">
    <source>
        <dbReference type="Pfam" id="PF00535"/>
    </source>
</evidence>
<dbReference type="SUPFAM" id="SSF53448">
    <property type="entry name" value="Nucleotide-diphospho-sugar transferases"/>
    <property type="match status" value="1"/>
</dbReference>
<proteinExistence type="predicted"/>
<dbReference type="RefSeq" id="WP_183762385.1">
    <property type="nucleotide sequence ID" value="NZ_BMHZ01000001.1"/>
</dbReference>
<dbReference type="GO" id="GO:0016740">
    <property type="term" value="F:transferase activity"/>
    <property type="evidence" value="ECO:0007669"/>
    <property type="project" value="UniProtKB-KW"/>
</dbReference>
<sequence length="329" mass="39163">MPKVKVFLPTYKRNALFQRSVNSLLQQTHQDWECEVHNDDPSDDFPKNYISSLNDSRFTFYQHETNLGPVATFNVMFNLTSATYLCLLEDDNWWEKDFLAIMIEQMEKNPDSVVAFSNFNIWQELEDDKWQKLPEPRWPKNFEINKVHFPSFRHIYDYHHSNCSMMIRNNENLINLKAPDNIRIDFIEAIRERALKHPILFIDVILANFSLTVNTVRKPNLSGVFEHYLLLIDSFFTAVKIDGNYIKLLWAAAREGNIKSFNKLLYTGLICKNSRKLLKEATIGEWIFFFMYNIKHPLIFIKCLTAKKRYRILWQYLLLNTQNRLEESK</sequence>
<dbReference type="Proteomes" id="UP000532273">
    <property type="component" value="Unassembled WGS sequence"/>
</dbReference>
<dbReference type="InterPro" id="IPR029044">
    <property type="entry name" value="Nucleotide-diphossugar_trans"/>
</dbReference>
<dbReference type="Proteomes" id="UP000642938">
    <property type="component" value="Unassembled WGS sequence"/>
</dbReference>
<accession>A0A7W6P4N9</accession>
<feature type="domain" description="Glycosyltransferase 2-like" evidence="1">
    <location>
        <begin position="6"/>
        <end position="147"/>
    </location>
</feature>
<reference evidence="2" key="1">
    <citation type="journal article" date="2014" name="Int. J. Syst. Evol. Microbiol.">
        <title>Complete genome of a new Firmicutes species belonging to the dominant human colonic microbiota ('Ruminococcus bicirculans') reveals two chromosomes and a selective capacity to utilize plant glucans.</title>
        <authorList>
            <consortium name="NISC Comparative Sequencing Program"/>
            <person name="Wegmann U."/>
            <person name="Louis P."/>
            <person name="Goesmann A."/>
            <person name="Henrissat B."/>
            <person name="Duncan S.H."/>
            <person name="Flint H.J."/>
        </authorList>
    </citation>
    <scope>NUCLEOTIDE SEQUENCE</scope>
    <source>
        <strain evidence="2">CGMCC 1.15287</strain>
    </source>
</reference>
<dbReference type="EMBL" id="BMHZ01000001">
    <property type="protein sequence ID" value="GGG97019.1"/>
    <property type="molecule type" value="Genomic_DNA"/>
</dbReference>
<dbReference type="InterPro" id="IPR001173">
    <property type="entry name" value="Glyco_trans_2-like"/>
</dbReference>
<reference evidence="3 4" key="3">
    <citation type="submission" date="2020-08" db="EMBL/GenBank/DDBJ databases">
        <title>Genomic Encyclopedia of Type Strains, Phase IV (KMG-IV): sequencing the most valuable type-strain genomes for metagenomic binning, comparative biology and taxonomic classification.</title>
        <authorList>
            <person name="Goeker M."/>
        </authorList>
    </citation>
    <scope>NUCLEOTIDE SEQUENCE [LARGE SCALE GENOMIC DNA]</scope>
    <source>
        <strain evidence="3 4">DSM 100774</strain>
    </source>
</reference>
<organism evidence="3 4">
    <name type="scientific">Pedobacter zeae</name>
    <dbReference type="NCBI Taxonomy" id="1737356"/>
    <lineage>
        <taxon>Bacteria</taxon>
        <taxon>Pseudomonadati</taxon>
        <taxon>Bacteroidota</taxon>
        <taxon>Sphingobacteriia</taxon>
        <taxon>Sphingobacteriales</taxon>
        <taxon>Sphingobacteriaceae</taxon>
        <taxon>Pedobacter</taxon>
    </lineage>
</organism>
<keyword evidence="3" id="KW-0808">Transferase</keyword>
<dbReference type="PANTHER" id="PTHR43685:SF2">
    <property type="entry name" value="GLYCOSYLTRANSFERASE 2-LIKE DOMAIN-CONTAINING PROTEIN"/>
    <property type="match status" value="1"/>
</dbReference>
<comment type="caution">
    <text evidence="3">The sequence shown here is derived from an EMBL/GenBank/DDBJ whole genome shotgun (WGS) entry which is preliminary data.</text>
</comment>
<dbReference type="CDD" id="cd00761">
    <property type="entry name" value="Glyco_tranf_GTA_type"/>
    <property type="match status" value="1"/>
</dbReference>
<evidence type="ECO:0000313" key="4">
    <source>
        <dbReference type="Proteomes" id="UP000532273"/>
    </source>
</evidence>
<dbReference type="Gene3D" id="3.90.550.10">
    <property type="entry name" value="Spore Coat Polysaccharide Biosynthesis Protein SpsA, Chain A"/>
    <property type="match status" value="1"/>
</dbReference>
<dbReference type="Pfam" id="PF00535">
    <property type="entry name" value="Glycos_transf_2"/>
    <property type="match status" value="1"/>
</dbReference>
<dbReference type="PANTHER" id="PTHR43685">
    <property type="entry name" value="GLYCOSYLTRANSFERASE"/>
    <property type="match status" value="1"/>
</dbReference>
<evidence type="ECO:0000313" key="5">
    <source>
        <dbReference type="Proteomes" id="UP000642938"/>
    </source>
</evidence>
<dbReference type="EMBL" id="JACIEF010000002">
    <property type="protein sequence ID" value="MBB4107794.1"/>
    <property type="molecule type" value="Genomic_DNA"/>
</dbReference>
<dbReference type="AlphaFoldDB" id="A0A7W6P4N9"/>